<reference evidence="3 4" key="1">
    <citation type="submission" date="2020-02" db="EMBL/GenBank/DDBJ databases">
        <title>Draft genome sequence of two Spirosoma agri KCTC 52727 and Spirosoma terrae KCTC 52035.</title>
        <authorList>
            <person name="Rojas J."/>
            <person name="Ambika Manirajan B."/>
            <person name="Ratering S."/>
            <person name="Suarez C."/>
            <person name="Schnell S."/>
        </authorList>
    </citation>
    <scope>NUCLEOTIDE SEQUENCE [LARGE SCALE GENOMIC DNA]</scope>
    <source>
        <strain evidence="3 4">KCTC 52727</strain>
    </source>
</reference>
<feature type="signal peptide" evidence="1">
    <location>
        <begin position="1"/>
        <end position="20"/>
    </location>
</feature>
<dbReference type="InterPro" id="IPR037682">
    <property type="entry name" value="TonB_C"/>
</dbReference>
<dbReference type="PROSITE" id="PS52015">
    <property type="entry name" value="TONB_CTD"/>
    <property type="match status" value="1"/>
</dbReference>
<feature type="domain" description="TonB C-terminal" evidence="2">
    <location>
        <begin position="246"/>
        <end position="338"/>
    </location>
</feature>
<evidence type="ECO:0000259" key="2">
    <source>
        <dbReference type="PROSITE" id="PS52015"/>
    </source>
</evidence>
<dbReference type="GO" id="GO:0055085">
    <property type="term" value="P:transmembrane transport"/>
    <property type="evidence" value="ECO:0007669"/>
    <property type="project" value="InterPro"/>
</dbReference>
<organism evidence="3 4">
    <name type="scientific">Spirosoma agri</name>
    <dbReference type="NCBI Taxonomy" id="1987381"/>
    <lineage>
        <taxon>Bacteria</taxon>
        <taxon>Pseudomonadati</taxon>
        <taxon>Bacteroidota</taxon>
        <taxon>Cytophagia</taxon>
        <taxon>Cytophagales</taxon>
        <taxon>Cytophagaceae</taxon>
        <taxon>Spirosoma</taxon>
    </lineage>
</organism>
<name>A0A6M0INV7_9BACT</name>
<evidence type="ECO:0000313" key="4">
    <source>
        <dbReference type="Proteomes" id="UP000477386"/>
    </source>
</evidence>
<proteinExistence type="predicted"/>
<feature type="chain" id="PRO_5026855161" description="TonB C-terminal domain-containing protein" evidence="1">
    <location>
        <begin position="21"/>
        <end position="382"/>
    </location>
</feature>
<dbReference type="EMBL" id="JAAGNZ010000002">
    <property type="protein sequence ID" value="NEU69976.1"/>
    <property type="molecule type" value="Genomic_DNA"/>
</dbReference>
<keyword evidence="4" id="KW-1185">Reference proteome</keyword>
<dbReference type="RefSeq" id="WP_164042835.1">
    <property type="nucleotide sequence ID" value="NZ_JAAGNZ010000002.1"/>
</dbReference>
<protein>
    <recommendedName>
        <fullName evidence="2">TonB C-terminal domain-containing protein</fullName>
    </recommendedName>
</protein>
<evidence type="ECO:0000256" key="1">
    <source>
        <dbReference type="SAM" id="SignalP"/>
    </source>
</evidence>
<dbReference type="AlphaFoldDB" id="A0A6M0INV7"/>
<gene>
    <name evidence="3" type="ORF">GK091_24055</name>
</gene>
<keyword evidence="1" id="KW-0732">Signal</keyword>
<accession>A0A6M0INV7</accession>
<dbReference type="Proteomes" id="UP000477386">
    <property type="component" value="Unassembled WGS sequence"/>
</dbReference>
<dbReference type="Gene3D" id="3.30.1150.10">
    <property type="match status" value="1"/>
</dbReference>
<dbReference type="SUPFAM" id="SSF74653">
    <property type="entry name" value="TolA/TonB C-terminal domain"/>
    <property type="match status" value="1"/>
</dbReference>
<comment type="caution">
    <text evidence="3">The sequence shown here is derived from an EMBL/GenBank/DDBJ whole genome shotgun (WGS) entry which is preliminary data.</text>
</comment>
<evidence type="ECO:0000313" key="3">
    <source>
        <dbReference type="EMBL" id="NEU69976.1"/>
    </source>
</evidence>
<sequence length="382" mass="42767">MIRLALFVSALCLSVPEAYSQFTVSQNEKGQLLTTVDVYGPGKINATSYNKITYLGSPFLNYPVWQPGTIQIDRSGKEIPCQLAYNLVTNEVLFRFDETSAVKIITPDLFKINDTEYIRQNDKSLGVDHHLYVTTIHNGPTQLLTCVTKRLANLNSSEAVNNTYNRDLNVEGIYRTKTTYYIRKGDARPELISLTKKSLLEIFREQAQQLANRIPDKALTTLDIIHVINAYDSLMVIARSGTYPLNHNPLFIQSLQDKIIYPNWAGSQGVYGRVYAGFDIDSLGKVKNVALLSPNNAGFGLAQGVLKALDKLPVLDPAYKGTYVLPVAFTYTNSLEKAGTHVPINQLPDERMGNRIVLAEFVVPYVVSKQTITAKEVWGYYR</sequence>